<reference evidence="1 2" key="1">
    <citation type="submission" date="2016-06" db="EMBL/GenBank/DDBJ databases">
        <authorList>
            <person name="Kjaerup R.B."/>
            <person name="Dalgaard T.S."/>
            <person name="Juul-Madsen H.R."/>
        </authorList>
    </citation>
    <scope>NUCLEOTIDE SEQUENCE [LARGE SCALE GENOMIC DNA]</scope>
    <source>
        <strain evidence="1 2">1245752.6</strain>
    </source>
</reference>
<organism evidence="1 2">
    <name type="scientific">Mycobacterium gordonae</name>
    <dbReference type="NCBI Taxonomy" id="1778"/>
    <lineage>
        <taxon>Bacteria</taxon>
        <taxon>Bacillati</taxon>
        <taxon>Actinomycetota</taxon>
        <taxon>Actinomycetes</taxon>
        <taxon>Mycobacteriales</taxon>
        <taxon>Mycobacteriaceae</taxon>
        <taxon>Mycobacterium</taxon>
    </lineage>
</organism>
<evidence type="ECO:0000313" key="2">
    <source>
        <dbReference type="Proteomes" id="UP000093757"/>
    </source>
</evidence>
<sequence>MADVRVFNDAASVSRLANHAIDPDGACRLLDAAEILTHLMAQAFVRIGLAVGQSLSLAYGDDLADVGLAELTAAAVHMAEAAQLVSTMADKVAPLVDQDSGKCLARR</sequence>
<protein>
    <submittedName>
        <fullName evidence="1">Uncharacterized protein</fullName>
    </submittedName>
</protein>
<comment type="caution">
    <text evidence="1">The sequence shown here is derived from an EMBL/GenBank/DDBJ whole genome shotgun (WGS) entry which is preliminary data.</text>
</comment>
<dbReference type="AlphaFoldDB" id="A0A1A6BIN7"/>
<proteinExistence type="predicted"/>
<dbReference type="Proteomes" id="UP000093757">
    <property type="component" value="Unassembled WGS sequence"/>
</dbReference>
<gene>
    <name evidence="1" type="ORF">A9W98_16755</name>
</gene>
<name>A0A1A6BIN7_MYCGO</name>
<dbReference type="EMBL" id="MAEM01000225">
    <property type="protein sequence ID" value="OBS02079.1"/>
    <property type="molecule type" value="Genomic_DNA"/>
</dbReference>
<accession>A0A1A6BIN7</accession>
<evidence type="ECO:0000313" key="1">
    <source>
        <dbReference type="EMBL" id="OBS02079.1"/>
    </source>
</evidence>